<dbReference type="Pfam" id="PF00069">
    <property type="entry name" value="Pkinase"/>
    <property type="match status" value="1"/>
</dbReference>
<feature type="binding site" evidence="8">
    <location>
        <begin position="258"/>
        <end position="259"/>
    </location>
    <ligand>
        <name>ATP</name>
        <dbReference type="ChEBI" id="CHEBI:30616"/>
    </ligand>
</feature>
<evidence type="ECO:0000256" key="2">
    <source>
        <dbReference type="ARBA" id="ARBA00022527"/>
    </source>
</evidence>
<dbReference type="PROSITE" id="PS00108">
    <property type="entry name" value="PROTEIN_KINASE_ST"/>
    <property type="match status" value="1"/>
</dbReference>
<dbReference type="Gene3D" id="1.10.510.10">
    <property type="entry name" value="Transferase(Phosphotransferase) domain 1"/>
    <property type="match status" value="1"/>
</dbReference>
<keyword evidence="2" id="KW-0723">Serine/threonine-protein kinase</keyword>
<comment type="subunit">
    <text evidence="1">Monomer.</text>
</comment>
<dbReference type="Proteomes" id="UP001152797">
    <property type="component" value="Unassembled WGS sequence"/>
</dbReference>
<dbReference type="GO" id="GO:0005524">
    <property type="term" value="F:ATP binding"/>
    <property type="evidence" value="ECO:0007669"/>
    <property type="project" value="UniProtKB-UniRule"/>
</dbReference>
<dbReference type="InterPro" id="IPR011009">
    <property type="entry name" value="Kinase-like_dom_sf"/>
</dbReference>
<evidence type="ECO:0000256" key="1">
    <source>
        <dbReference type="ARBA" id="ARBA00011245"/>
    </source>
</evidence>
<reference evidence="14" key="2">
    <citation type="submission" date="2024-04" db="EMBL/GenBank/DDBJ databases">
        <authorList>
            <person name="Chen Y."/>
            <person name="Shah S."/>
            <person name="Dougan E. K."/>
            <person name="Thang M."/>
            <person name="Chan C."/>
        </authorList>
    </citation>
    <scope>NUCLEOTIDE SEQUENCE [LARGE SCALE GENOMIC DNA]</scope>
</reference>
<dbReference type="PROSITE" id="PS50011">
    <property type="entry name" value="PROTEIN_KINASE_DOM"/>
    <property type="match status" value="1"/>
</dbReference>
<dbReference type="FunFam" id="1.10.510.10:FF:000571">
    <property type="entry name" value="Maternal embryonic leucine zipper kinase"/>
    <property type="match status" value="1"/>
</dbReference>
<feature type="active site" description="Proton acceptor" evidence="7">
    <location>
        <position position="254"/>
    </location>
</feature>
<evidence type="ECO:0000256" key="11">
    <source>
        <dbReference type="SAM" id="MobiDB-lite"/>
    </source>
</evidence>
<dbReference type="AlphaFoldDB" id="A0A9P1M539"/>
<evidence type="ECO:0000313" key="13">
    <source>
        <dbReference type="EMBL" id="CAI4019403.1"/>
    </source>
</evidence>
<dbReference type="InterPro" id="IPR017441">
    <property type="entry name" value="Protein_kinase_ATP_BS"/>
</dbReference>
<comment type="caution">
    <text evidence="13">The sequence shown here is derived from an EMBL/GenBank/DDBJ whole genome shotgun (WGS) entry which is preliminary data.</text>
</comment>
<dbReference type="EMBL" id="CAMXCT010006747">
    <property type="protein sequence ID" value="CAI4019403.1"/>
    <property type="molecule type" value="Genomic_DNA"/>
</dbReference>
<keyword evidence="4 8" id="KW-0547">Nucleotide-binding</keyword>
<dbReference type="PROSITE" id="PS00107">
    <property type="entry name" value="PROTEIN_KINASE_ATP"/>
    <property type="match status" value="1"/>
</dbReference>
<evidence type="ECO:0000256" key="8">
    <source>
        <dbReference type="PIRSR" id="PIRSR630616-2"/>
    </source>
</evidence>
<gene>
    <name evidence="13" type="ORF">C1SCF055_LOCUS43905</name>
</gene>
<dbReference type="InterPro" id="IPR000719">
    <property type="entry name" value="Prot_kinase_dom"/>
</dbReference>
<evidence type="ECO:0000256" key="6">
    <source>
        <dbReference type="ARBA" id="ARBA00022840"/>
    </source>
</evidence>
<dbReference type="GO" id="GO:0004674">
    <property type="term" value="F:protein serine/threonine kinase activity"/>
    <property type="evidence" value="ECO:0007669"/>
    <property type="project" value="UniProtKB-KW"/>
</dbReference>
<feature type="cross-link" description="Glycyl lysine isopeptide (Lys-Gly) (interchain with G-Cter in SUMO2)" evidence="9">
    <location>
        <position position="256"/>
    </location>
</feature>
<evidence type="ECO:0000256" key="3">
    <source>
        <dbReference type="ARBA" id="ARBA00022679"/>
    </source>
</evidence>
<evidence type="ECO:0000313" key="14">
    <source>
        <dbReference type="EMBL" id="CAL1172778.1"/>
    </source>
</evidence>
<feature type="region of interest" description="Disordered" evidence="11">
    <location>
        <begin position="84"/>
        <end position="127"/>
    </location>
</feature>
<dbReference type="CDD" id="cd05117">
    <property type="entry name" value="STKc_CAMK"/>
    <property type="match status" value="1"/>
</dbReference>
<dbReference type="PANTHER" id="PTHR24350">
    <property type="entry name" value="SERINE/THREONINE-PROTEIN KINASE IAL-RELATED"/>
    <property type="match status" value="1"/>
</dbReference>
<evidence type="ECO:0000256" key="9">
    <source>
        <dbReference type="PIRSR" id="PIRSR630616-3"/>
    </source>
</evidence>
<evidence type="ECO:0000313" key="15">
    <source>
        <dbReference type="Proteomes" id="UP001152797"/>
    </source>
</evidence>
<proteinExistence type="predicted"/>
<accession>A0A9P1M539</accession>
<evidence type="ECO:0000256" key="7">
    <source>
        <dbReference type="PIRSR" id="PIRSR630616-1"/>
    </source>
</evidence>
<feature type="compositionally biased region" description="Low complexity" evidence="11">
    <location>
        <begin position="84"/>
        <end position="113"/>
    </location>
</feature>
<sequence length="595" mass="66058">MAGRQGYAADIPPSVLPDEQLAAWLEKLRLNGYTPRAREWCQNMGAVSVQEILENWKDFADHCSLKPLERRRVEKDSIAAGGAAATTAPKAPAAPAALAPAPATSSASSSKPPDGGNTFGPEDDPHRYTIKEELGTGATATVCRCTKSDGTQYAVKSINLSKLRLQPNFQKVADKLHREVSILFTLRHPRIVSLYDVVEGRDHLHLVMELVEGGELFDHIVQMGSFTEPVARYVFIQIAEGLKYIHSQDIVYRDLKPENILVDRNHSKRGLLEIKLSDFGHSKLINDGYSTALTRVGTPQYWAPEVSDPLKAAQGYNQRVDLWSLGVVLYVMLVGAYPFDGVREPMEKQIRQAIVTFPPDRQPSQHAQDLIRGLIKVRPQDRLTLDACLGHAWISMMGGSLSKIAKLCTEKEHAATEERLPLPEEPSKDKVEQLRRDLQQWTRKFRCAATVKHGEVVANMQTGLAEEDRAKARQELQGILQHHFQGQALASSSRGGPNAKLATVPEERSRSKSFRTFKHTLKVSPQDGAGLDLEAEKGGMRVKKVFDTPGQPGLYVGDLITKIDEAPLRGDYDEVENTFGRNFRDGVLLTIKRES</sequence>
<feature type="domain" description="Protein kinase" evidence="12">
    <location>
        <begin position="128"/>
        <end position="394"/>
    </location>
</feature>
<feature type="binding site" evidence="10">
    <location>
        <position position="156"/>
    </location>
    <ligand>
        <name>ATP</name>
        <dbReference type="ChEBI" id="CHEBI:30616"/>
    </ligand>
</feature>
<name>A0A9P1M539_9DINO</name>
<evidence type="ECO:0000256" key="4">
    <source>
        <dbReference type="ARBA" id="ARBA00022741"/>
    </source>
</evidence>
<dbReference type="SMART" id="SM00220">
    <property type="entry name" value="S_TKc"/>
    <property type="match status" value="1"/>
</dbReference>
<dbReference type="InterPro" id="IPR030616">
    <property type="entry name" value="Aur-like"/>
</dbReference>
<evidence type="ECO:0000256" key="5">
    <source>
        <dbReference type="ARBA" id="ARBA00022777"/>
    </source>
</evidence>
<keyword evidence="3" id="KW-0808">Transferase</keyword>
<keyword evidence="15" id="KW-1185">Reference proteome</keyword>
<protein>
    <recommendedName>
        <fullName evidence="12">Protein kinase domain-containing protein</fullName>
    </recommendedName>
</protein>
<evidence type="ECO:0000256" key="10">
    <source>
        <dbReference type="PROSITE-ProRule" id="PRU10141"/>
    </source>
</evidence>
<feature type="binding site" evidence="8">
    <location>
        <position position="278"/>
    </location>
    <ligand>
        <name>ATP</name>
        <dbReference type="ChEBI" id="CHEBI:30616"/>
    </ligand>
</feature>
<reference evidence="13" key="1">
    <citation type="submission" date="2022-10" db="EMBL/GenBank/DDBJ databases">
        <authorList>
            <person name="Chen Y."/>
            <person name="Dougan E. K."/>
            <person name="Chan C."/>
            <person name="Rhodes N."/>
            <person name="Thang M."/>
        </authorList>
    </citation>
    <scope>NUCLEOTIDE SEQUENCE</scope>
</reference>
<dbReference type="SUPFAM" id="SSF56112">
    <property type="entry name" value="Protein kinase-like (PK-like)"/>
    <property type="match status" value="1"/>
</dbReference>
<dbReference type="EMBL" id="CAMXCT020006747">
    <property type="protein sequence ID" value="CAL1172778.1"/>
    <property type="molecule type" value="Genomic_DNA"/>
</dbReference>
<keyword evidence="5" id="KW-0418">Kinase</keyword>
<evidence type="ECO:0000259" key="12">
    <source>
        <dbReference type="PROSITE" id="PS50011"/>
    </source>
</evidence>
<organism evidence="13">
    <name type="scientific">Cladocopium goreaui</name>
    <dbReference type="NCBI Taxonomy" id="2562237"/>
    <lineage>
        <taxon>Eukaryota</taxon>
        <taxon>Sar</taxon>
        <taxon>Alveolata</taxon>
        <taxon>Dinophyceae</taxon>
        <taxon>Suessiales</taxon>
        <taxon>Symbiodiniaceae</taxon>
        <taxon>Cladocopium</taxon>
    </lineage>
</organism>
<dbReference type="OrthoDB" id="40902at2759"/>
<keyword evidence="6 8" id="KW-0067">ATP-binding</keyword>
<dbReference type="EMBL" id="CAMXCT030006747">
    <property type="protein sequence ID" value="CAL4806715.1"/>
    <property type="molecule type" value="Genomic_DNA"/>
</dbReference>
<dbReference type="InterPro" id="IPR008271">
    <property type="entry name" value="Ser/Thr_kinase_AS"/>
</dbReference>